<evidence type="ECO:0008006" key="8">
    <source>
        <dbReference type="Google" id="ProtNLM"/>
    </source>
</evidence>
<keyword evidence="3 5" id="KW-1133">Transmembrane helix</keyword>
<dbReference type="GO" id="GO:0016020">
    <property type="term" value="C:membrane"/>
    <property type="evidence" value="ECO:0007669"/>
    <property type="project" value="UniProtKB-SubCell"/>
</dbReference>
<dbReference type="InterPro" id="IPR027359">
    <property type="entry name" value="Volt_channel_dom_sf"/>
</dbReference>
<evidence type="ECO:0000256" key="4">
    <source>
        <dbReference type="ARBA" id="ARBA00023136"/>
    </source>
</evidence>
<comment type="subcellular location">
    <subcellularLocation>
        <location evidence="1">Membrane</location>
        <topology evidence="1">Multi-pass membrane protein</topology>
    </subcellularLocation>
</comment>
<evidence type="ECO:0000256" key="3">
    <source>
        <dbReference type="ARBA" id="ARBA00022989"/>
    </source>
</evidence>
<protein>
    <recommendedName>
        <fullName evidence="8">Hydrogen voltage-gated channel 1</fullName>
    </recommendedName>
</protein>
<evidence type="ECO:0000313" key="6">
    <source>
        <dbReference type="EMBL" id="KAJ3254018.1"/>
    </source>
</evidence>
<dbReference type="Proteomes" id="UP001210925">
    <property type="component" value="Unassembled WGS sequence"/>
</dbReference>
<evidence type="ECO:0000256" key="1">
    <source>
        <dbReference type="ARBA" id="ARBA00004141"/>
    </source>
</evidence>
<sequence>MKVNSEKYHIESIRTHAAVVILVAIDVIVCQISLFGVLFDFATPFVGTEFTTAINTLSTSEPYWTNFRTTLFWISASLRILFTIESLSRIFFSNISELLSSPFQIFDAIVVIACLVLKFALSARNTLIFNFLIVFRLARLWIILDYMFDQVEEQAQAKQIAVERHCQELLKNSEIQNTKLAKKLENTQSKLNIMMGETQLDFDDLASTTNVKGRGADRFSKLSFFE</sequence>
<name>A0AAD5UCA5_9FUNG</name>
<dbReference type="EMBL" id="JADGKB010000094">
    <property type="protein sequence ID" value="KAJ3254018.1"/>
    <property type="molecule type" value="Genomic_DNA"/>
</dbReference>
<evidence type="ECO:0000313" key="7">
    <source>
        <dbReference type="Proteomes" id="UP001210925"/>
    </source>
</evidence>
<organism evidence="6 7">
    <name type="scientific">Boothiomyces macroporosus</name>
    <dbReference type="NCBI Taxonomy" id="261099"/>
    <lineage>
        <taxon>Eukaryota</taxon>
        <taxon>Fungi</taxon>
        <taxon>Fungi incertae sedis</taxon>
        <taxon>Chytridiomycota</taxon>
        <taxon>Chytridiomycota incertae sedis</taxon>
        <taxon>Chytridiomycetes</taxon>
        <taxon>Rhizophydiales</taxon>
        <taxon>Terramycetaceae</taxon>
        <taxon>Boothiomyces</taxon>
    </lineage>
</organism>
<comment type="caution">
    <text evidence="6">The sequence shown here is derived from an EMBL/GenBank/DDBJ whole genome shotgun (WGS) entry which is preliminary data.</text>
</comment>
<keyword evidence="4 5" id="KW-0472">Membrane</keyword>
<feature type="transmembrane region" description="Helical" evidence="5">
    <location>
        <begin position="104"/>
        <end position="121"/>
    </location>
</feature>
<accession>A0AAD5UCA5</accession>
<dbReference type="AlphaFoldDB" id="A0AAD5UCA5"/>
<evidence type="ECO:0000256" key="5">
    <source>
        <dbReference type="SAM" id="Phobius"/>
    </source>
</evidence>
<evidence type="ECO:0000256" key="2">
    <source>
        <dbReference type="ARBA" id="ARBA00022692"/>
    </source>
</evidence>
<proteinExistence type="predicted"/>
<keyword evidence="7" id="KW-1185">Reference proteome</keyword>
<dbReference type="Gene3D" id="1.20.120.350">
    <property type="entry name" value="Voltage-gated potassium channels. Chain C"/>
    <property type="match status" value="1"/>
</dbReference>
<feature type="transmembrane region" description="Helical" evidence="5">
    <location>
        <begin position="17"/>
        <end position="39"/>
    </location>
</feature>
<reference evidence="6" key="1">
    <citation type="submission" date="2020-05" db="EMBL/GenBank/DDBJ databases">
        <title>Phylogenomic resolution of chytrid fungi.</title>
        <authorList>
            <person name="Stajich J.E."/>
            <person name="Amses K."/>
            <person name="Simmons R."/>
            <person name="Seto K."/>
            <person name="Myers J."/>
            <person name="Bonds A."/>
            <person name="Quandt C.A."/>
            <person name="Barry K."/>
            <person name="Liu P."/>
            <person name="Grigoriev I."/>
            <person name="Longcore J.E."/>
            <person name="James T.Y."/>
        </authorList>
    </citation>
    <scope>NUCLEOTIDE SEQUENCE</scope>
    <source>
        <strain evidence="6">PLAUS21</strain>
    </source>
</reference>
<keyword evidence="2 5" id="KW-0812">Transmembrane</keyword>
<gene>
    <name evidence="6" type="ORF">HK103_007557</name>
</gene>